<dbReference type="AlphaFoldDB" id="A0A1V4IUE2"/>
<dbReference type="InterPro" id="IPR014239">
    <property type="entry name" value="YpeB_PepSY1-2"/>
</dbReference>
<gene>
    <name evidence="4" type="primary">ypeB</name>
    <name evidence="4" type="ORF">CLORY_11870</name>
</gene>
<dbReference type="RefSeq" id="WP_079422610.1">
    <property type="nucleotide sequence ID" value="NZ_MZGV01000009.1"/>
</dbReference>
<dbReference type="Pfam" id="PF20769">
    <property type="entry name" value="YPEB_N"/>
    <property type="match status" value="1"/>
</dbReference>
<organism evidence="4 5">
    <name type="scientific">Clostridium oryzae</name>
    <dbReference type="NCBI Taxonomy" id="1450648"/>
    <lineage>
        <taxon>Bacteria</taxon>
        <taxon>Bacillati</taxon>
        <taxon>Bacillota</taxon>
        <taxon>Clostridia</taxon>
        <taxon>Eubacteriales</taxon>
        <taxon>Clostridiaceae</taxon>
        <taxon>Clostridium</taxon>
    </lineage>
</organism>
<keyword evidence="5" id="KW-1185">Reference proteome</keyword>
<dbReference type="Proteomes" id="UP000190080">
    <property type="component" value="Unassembled WGS sequence"/>
</dbReference>
<sequence length="454" mass="52029">MNTYKKRLIYTLAVTAIIVFSSTYAVLMTLERTDYRNYLQAQYSKSMYELLDDIENIQDSLGKTAVSSTKEQNILIFEDIYRYSSAANDKLNSLPVDPNVSTNIGKFINQVGDYCYSLIRNYDNTKELTDNDYKTLDQLEEESDKLKISLNNVLSDINQGKVKWGEIREKVNGIIGEKKNLLSTQFSSIEKEVLQYPSLIYDGPFSDNILEIKPRVNQLDVVTQQETRKTVANVIGTSRISKIELVESKGQTRIAAYSYNVYIRGRKNKNKISCEISKHGGKVIYLLDDRQLLNPKISEKQAEQNAKLFLKKLGYKDMKSSYSLKYEDNVVINFVHNVNNVFIYPEQVEVKVALDDGNIVGFEAEKYLVAYNQNRKIVKPKLSLQAARNSLNKRFSVKNSGIAIIPTEMNKEILCYEFYGNHKKDEYIVYVNANTGKTERILKVINTPNGRLTI</sequence>
<evidence type="ECO:0000259" key="1">
    <source>
        <dbReference type="Pfam" id="PF03413"/>
    </source>
</evidence>
<proteinExistence type="predicted"/>
<dbReference type="EMBL" id="MZGV01000009">
    <property type="protein sequence ID" value="OPJ63405.1"/>
    <property type="molecule type" value="Genomic_DNA"/>
</dbReference>
<dbReference type="Pfam" id="PF14620">
    <property type="entry name" value="YPEB_PepSY1-2"/>
    <property type="match status" value="1"/>
</dbReference>
<accession>A0A1V4IUE2</accession>
<dbReference type="GO" id="GO:0009847">
    <property type="term" value="P:spore germination"/>
    <property type="evidence" value="ECO:0007669"/>
    <property type="project" value="InterPro"/>
</dbReference>
<feature type="domain" description="Sporulation protein YpeB N-terminal" evidence="3">
    <location>
        <begin position="31"/>
        <end position="166"/>
    </location>
</feature>
<evidence type="ECO:0000259" key="2">
    <source>
        <dbReference type="Pfam" id="PF14620"/>
    </source>
</evidence>
<dbReference type="InterPro" id="IPR025711">
    <property type="entry name" value="PepSY"/>
</dbReference>
<evidence type="ECO:0000313" key="4">
    <source>
        <dbReference type="EMBL" id="OPJ63405.1"/>
    </source>
</evidence>
<comment type="caution">
    <text evidence="4">The sequence shown here is derived from an EMBL/GenBank/DDBJ whole genome shotgun (WGS) entry which is preliminary data.</text>
</comment>
<dbReference type="OrthoDB" id="2372097at2"/>
<dbReference type="Pfam" id="PF03413">
    <property type="entry name" value="PepSY"/>
    <property type="match status" value="1"/>
</dbReference>
<evidence type="ECO:0000259" key="3">
    <source>
        <dbReference type="Pfam" id="PF20769"/>
    </source>
</evidence>
<reference evidence="4 5" key="1">
    <citation type="submission" date="2017-03" db="EMBL/GenBank/DDBJ databases">
        <title>Genome sequence of Clostridium oryzae DSM 28571.</title>
        <authorList>
            <person name="Poehlein A."/>
            <person name="Daniel R."/>
        </authorList>
    </citation>
    <scope>NUCLEOTIDE SEQUENCE [LARGE SCALE GENOMIC DNA]</scope>
    <source>
        <strain evidence="4 5">DSM 28571</strain>
    </source>
</reference>
<dbReference type="STRING" id="1450648.CLORY_11870"/>
<evidence type="ECO:0000313" key="5">
    <source>
        <dbReference type="Proteomes" id="UP000190080"/>
    </source>
</evidence>
<dbReference type="NCBIfam" id="TIGR02889">
    <property type="entry name" value="spore_YpeB"/>
    <property type="match status" value="1"/>
</dbReference>
<feature type="domain" description="Sporulation protein YpeB PepSY1 and PepSY2" evidence="2">
    <location>
        <begin position="183"/>
        <end position="377"/>
    </location>
</feature>
<dbReference type="InterPro" id="IPR048402">
    <property type="entry name" value="YpeB_N"/>
</dbReference>
<name>A0A1V4IUE2_9CLOT</name>
<protein>
    <submittedName>
        <fullName evidence="4">Sporulation protein YpeB</fullName>
    </submittedName>
</protein>
<feature type="domain" description="PepSY" evidence="1">
    <location>
        <begin position="381"/>
        <end position="438"/>
    </location>
</feature>